<dbReference type="Gene3D" id="3.30.1330.60">
    <property type="entry name" value="OmpA-like domain"/>
    <property type="match status" value="1"/>
</dbReference>
<name>A0ABR7VKE6_9FLAO</name>
<comment type="subcellular location">
    <subcellularLocation>
        <location evidence="1">Cell outer membrane</location>
    </subcellularLocation>
</comment>
<accession>A0ABR7VKE6</accession>
<proteinExistence type="predicted"/>
<evidence type="ECO:0000256" key="2">
    <source>
        <dbReference type="ARBA" id="ARBA00023136"/>
    </source>
</evidence>
<evidence type="ECO:0000256" key="5">
    <source>
        <dbReference type="SAM" id="MobiDB-lite"/>
    </source>
</evidence>
<dbReference type="EMBL" id="JABTCG010000010">
    <property type="protein sequence ID" value="MBD0852554.1"/>
    <property type="molecule type" value="Genomic_DNA"/>
</dbReference>
<dbReference type="CDD" id="cd07185">
    <property type="entry name" value="OmpA_C-like"/>
    <property type="match status" value="1"/>
</dbReference>
<sequence>MKYRILFCLALLLSSCKPDPKEQGKDVTDTTTKVTEETTTPRQAPNTFGETTEAFLESVGADEELKAEYLQKLKEMENMPADSSGMVKMLEALMAEAIQREKMEGKAEEKRHRRLSGNMDDLTAAFQKLNAESGVEATIGKLKKVDSITGQNSFQVLDIDQETIDKMTETTKKASPKKELPPKGKMTDEEMEMMRAFTKANSNLHNTAELDKLQQMIESSDLEKMAAENKITYKYAQMQGNEFERIKKRWATKKQEVTNAKQSFEKMNPDLYFGDEVGMTYFGNRGKAVYLPLGKLSFADQVIDMYHPENKKTATFSLGEPDAYTTGMNSAMNVHSMGLKGRLVVKFEDNALVDVNGPDLYIFELGQIEPTNLDISKDGKTWITVGKISGGVAEVDIHDFVERDELYYYVRLTDLETSSGIPGADVDAIAAIGSAVRLNLDSQVLFDTGKSELKPEGMEALKKLVESISVLKKGNVIVEGHTDNVGSAESNKKLSLARAKSVSAELKKLLPSQNFKWKERGHGEEKPLVENDSEKNRAKNRRVEILVTPY</sequence>
<feature type="compositionally biased region" description="Low complexity" evidence="5">
    <location>
        <begin position="29"/>
        <end position="40"/>
    </location>
</feature>
<feature type="compositionally biased region" description="Basic and acidic residues" evidence="5">
    <location>
        <begin position="19"/>
        <end position="28"/>
    </location>
</feature>
<dbReference type="InterPro" id="IPR036737">
    <property type="entry name" value="OmpA-like_sf"/>
</dbReference>
<keyword evidence="2 4" id="KW-0472">Membrane</keyword>
<evidence type="ECO:0000256" key="1">
    <source>
        <dbReference type="ARBA" id="ARBA00004442"/>
    </source>
</evidence>
<evidence type="ECO:0000313" key="7">
    <source>
        <dbReference type="EMBL" id="MBD0852554.1"/>
    </source>
</evidence>
<dbReference type="Proteomes" id="UP000598350">
    <property type="component" value="Unassembled WGS sequence"/>
</dbReference>
<dbReference type="PROSITE" id="PS51123">
    <property type="entry name" value="OMPA_2"/>
    <property type="match status" value="1"/>
</dbReference>
<evidence type="ECO:0000313" key="8">
    <source>
        <dbReference type="Proteomes" id="UP000598350"/>
    </source>
</evidence>
<dbReference type="InterPro" id="IPR006665">
    <property type="entry name" value="OmpA-like"/>
</dbReference>
<keyword evidence="8" id="KW-1185">Reference proteome</keyword>
<dbReference type="PANTHER" id="PTHR30329">
    <property type="entry name" value="STATOR ELEMENT OF FLAGELLAR MOTOR COMPLEX"/>
    <property type="match status" value="1"/>
</dbReference>
<feature type="domain" description="OmpA-like" evidence="6">
    <location>
        <begin position="433"/>
        <end position="550"/>
    </location>
</feature>
<organism evidence="7 8">
    <name type="scientific">Maribacter arenosus</name>
    <dbReference type="NCBI Taxonomy" id="1854708"/>
    <lineage>
        <taxon>Bacteria</taxon>
        <taxon>Pseudomonadati</taxon>
        <taxon>Bacteroidota</taxon>
        <taxon>Flavobacteriia</taxon>
        <taxon>Flavobacteriales</taxon>
        <taxon>Flavobacteriaceae</taxon>
        <taxon>Maribacter</taxon>
    </lineage>
</organism>
<dbReference type="PROSITE" id="PS51257">
    <property type="entry name" value="PROKAR_LIPOPROTEIN"/>
    <property type="match status" value="1"/>
</dbReference>
<dbReference type="RefSeq" id="WP_188315677.1">
    <property type="nucleotide sequence ID" value="NZ_JABTCG010000010.1"/>
</dbReference>
<dbReference type="PRINTS" id="PR01021">
    <property type="entry name" value="OMPADOMAIN"/>
</dbReference>
<evidence type="ECO:0000256" key="3">
    <source>
        <dbReference type="ARBA" id="ARBA00023237"/>
    </source>
</evidence>
<comment type="caution">
    <text evidence="7">The sequence shown here is derived from an EMBL/GenBank/DDBJ whole genome shotgun (WGS) entry which is preliminary data.</text>
</comment>
<dbReference type="Pfam" id="PF00691">
    <property type="entry name" value="OmpA"/>
    <property type="match status" value="1"/>
</dbReference>
<evidence type="ECO:0000256" key="4">
    <source>
        <dbReference type="PROSITE-ProRule" id="PRU00473"/>
    </source>
</evidence>
<dbReference type="SUPFAM" id="SSF103088">
    <property type="entry name" value="OmpA-like"/>
    <property type="match status" value="1"/>
</dbReference>
<dbReference type="InterPro" id="IPR006664">
    <property type="entry name" value="OMP_bac"/>
</dbReference>
<dbReference type="InterPro" id="IPR050330">
    <property type="entry name" value="Bact_OuterMem_StrucFunc"/>
</dbReference>
<dbReference type="PANTHER" id="PTHR30329:SF21">
    <property type="entry name" value="LIPOPROTEIN YIAD-RELATED"/>
    <property type="match status" value="1"/>
</dbReference>
<protein>
    <submittedName>
        <fullName evidence="7">OmpA family protein</fullName>
    </submittedName>
</protein>
<reference evidence="7 8" key="1">
    <citation type="submission" date="2020-05" db="EMBL/GenBank/DDBJ databases">
        <title>The draft genome sequence of Maribacter arenosus CAU 1321.</title>
        <authorList>
            <person name="Mu L."/>
        </authorList>
    </citation>
    <scope>NUCLEOTIDE SEQUENCE [LARGE SCALE GENOMIC DNA]</scope>
    <source>
        <strain evidence="7 8">CAU 1321</strain>
    </source>
</reference>
<gene>
    <name evidence="7" type="ORF">HPE63_17895</name>
</gene>
<feature type="region of interest" description="Disordered" evidence="5">
    <location>
        <begin position="19"/>
        <end position="47"/>
    </location>
</feature>
<keyword evidence="3" id="KW-0998">Cell outer membrane</keyword>
<evidence type="ECO:0000259" key="6">
    <source>
        <dbReference type="PROSITE" id="PS51123"/>
    </source>
</evidence>